<evidence type="ECO:0000256" key="1">
    <source>
        <dbReference type="ARBA" id="ARBA00005593"/>
    </source>
</evidence>
<dbReference type="InterPro" id="IPR036188">
    <property type="entry name" value="FAD/NAD-bd_sf"/>
</dbReference>
<dbReference type="OrthoDB" id="1923006at2759"/>
<feature type="signal peptide" evidence="2">
    <location>
        <begin position="1"/>
        <end position="16"/>
    </location>
</feature>
<dbReference type="GO" id="GO:0005092">
    <property type="term" value="F:GDP-dissociation inhibitor activity"/>
    <property type="evidence" value="ECO:0007669"/>
    <property type="project" value="InterPro"/>
</dbReference>
<dbReference type="PANTHER" id="PTHR11787">
    <property type="entry name" value="RAB GDP-DISSOCIATION INHIBITOR"/>
    <property type="match status" value="1"/>
</dbReference>
<keyword evidence="2" id="KW-0732">Signal</keyword>
<dbReference type="PIRSF" id="PIRSF037514">
    <property type="entry name" value="Rab_ger_ger_transf_A_fun"/>
    <property type="match status" value="1"/>
</dbReference>
<dbReference type="Gene3D" id="1.10.405.10">
    <property type="entry name" value="Guanine Nucleotide Dissociation Inhibitor, domain 1"/>
    <property type="match status" value="1"/>
</dbReference>
<dbReference type="GO" id="GO:0016192">
    <property type="term" value="P:vesicle-mediated transport"/>
    <property type="evidence" value="ECO:0007669"/>
    <property type="project" value="TreeGrafter"/>
</dbReference>
<dbReference type="RefSeq" id="XP_015402808.1">
    <property type="nucleotide sequence ID" value="XM_015556082.1"/>
</dbReference>
<feature type="chain" id="PRO_5005552812" evidence="2">
    <location>
        <begin position="17"/>
        <end position="531"/>
    </location>
</feature>
<name>A0A0L1IR65_ASPN3</name>
<dbReference type="InterPro" id="IPR017230">
    <property type="entry name" value="Mrs6"/>
</dbReference>
<dbReference type="PRINTS" id="PR00891">
    <property type="entry name" value="RABGDIREP"/>
</dbReference>
<dbReference type="Gene3D" id="3.50.50.60">
    <property type="entry name" value="FAD/NAD(P)-binding domain"/>
    <property type="match status" value="1"/>
</dbReference>
<dbReference type="GeneID" id="26812630"/>
<dbReference type="EMBL" id="JNOM01000400">
    <property type="protein sequence ID" value="KNG81885.1"/>
    <property type="molecule type" value="Genomic_DNA"/>
</dbReference>
<dbReference type="GO" id="GO:0005968">
    <property type="term" value="C:Rab-protein geranylgeranyltransferase complex"/>
    <property type="evidence" value="ECO:0007669"/>
    <property type="project" value="TreeGrafter"/>
</dbReference>
<gene>
    <name evidence="3" type="ORF">ANOM_010826</name>
</gene>
<evidence type="ECO:0000256" key="2">
    <source>
        <dbReference type="SAM" id="SignalP"/>
    </source>
</evidence>
<dbReference type="SUPFAM" id="SSF54373">
    <property type="entry name" value="FAD-linked reductases, C-terminal domain"/>
    <property type="match status" value="1"/>
</dbReference>
<dbReference type="Proteomes" id="UP000037505">
    <property type="component" value="Unassembled WGS sequence"/>
</dbReference>
<dbReference type="Pfam" id="PF00996">
    <property type="entry name" value="GDI"/>
    <property type="match status" value="1"/>
</dbReference>
<dbReference type="GO" id="GO:0005829">
    <property type="term" value="C:cytosol"/>
    <property type="evidence" value="ECO:0007669"/>
    <property type="project" value="TreeGrafter"/>
</dbReference>
<keyword evidence="4" id="KW-1185">Reference proteome</keyword>
<reference evidence="3 4" key="1">
    <citation type="submission" date="2014-06" db="EMBL/GenBank/DDBJ databases">
        <title>The Genome of the Aflatoxigenic Filamentous Fungus Aspergillus nomius.</title>
        <authorList>
            <person name="Moore M.G."/>
            <person name="Shannon B.M."/>
            <person name="Brian M.M."/>
        </authorList>
    </citation>
    <scope>NUCLEOTIDE SEQUENCE [LARGE SCALE GENOMIC DNA]</scope>
    <source>
        <strain evidence="3 4">NRRL 13137</strain>
    </source>
</reference>
<organism evidence="3 4">
    <name type="scientific">Aspergillus nomiae NRRL (strain ATCC 15546 / NRRL 13137 / CBS 260.88 / M93)</name>
    <dbReference type="NCBI Taxonomy" id="1509407"/>
    <lineage>
        <taxon>Eukaryota</taxon>
        <taxon>Fungi</taxon>
        <taxon>Dikarya</taxon>
        <taxon>Ascomycota</taxon>
        <taxon>Pezizomycotina</taxon>
        <taxon>Eurotiomycetes</taxon>
        <taxon>Eurotiomycetidae</taxon>
        <taxon>Eurotiales</taxon>
        <taxon>Aspergillaceae</taxon>
        <taxon>Aspergillus</taxon>
        <taxon>Aspergillus subgen. Circumdati</taxon>
    </lineage>
</organism>
<proteinExistence type="inferred from homology"/>
<protein>
    <submittedName>
        <fullName evidence="3">Rab geranylgeranyl transferase escort protein</fullName>
    </submittedName>
</protein>
<dbReference type="InterPro" id="IPR018203">
    <property type="entry name" value="GDP_dissociation_inhibitor"/>
</dbReference>
<evidence type="ECO:0000313" key="3">
    <source>
        <dbReference type="EMBL" id="KNG81885.1"/>
    </source>
</evidence>
<dbReference type="STRING" id="1509407.A0A0L1IR65"/>
<dbReference type="GO" id="GO:0007264">
    <property type="term" value="P:small GTPase-mediated signal transduction"/>
    <property type="evidence" value="ECO:0007669"/>
    <property type="project" value="InterPro"/>
</dbReference>
<dbReference type="AlphaFoldDB" id="A0A0L1IR65"/>
<dbReference type="GO" id="GO:0005634">
    <property type="term" value="C:nucleus"/>
    <property type="evidence" value="ECO:0007669"/>
    <property type="project" value="TreeGrafter"/>
</dbReference>
<dbReference type="Gene3D" id="3.30.519.10">
    <property type="entry name" value="Guanine Nucleotide Dissociation Inhibitor, domain 2"/>
    <property type="match status" value="1"/>
</dbReference>
<sequence>LQHLSFLFSFFLATQAVMEPLAETPWDVTISGTGLAQSLLALALSRSGKKVLHVDQNSYYGASEAAFSLQEAQEWASKVNGEPEHYPFEDATVYLPEGTPQLPPRSYTLTLSPHLIYSKSRLLPTLVASKVYRQLEFQAVGSWWIHKTLPDSSGTDGTASSSVLYRVPGSREDVFADDVISVKSKRTLMRFLRHIGKPPQDGDSEAEEEDLATSLPEYLASKFQVPAELHEPLLSLSLSQASPGQTSAEYAVPRIKRHLASIGVYGPGFGSLLAKWGGGSEIAQVGCRALAVGGGVYVLNAGVESISNLHQSENGDDMRVQLHLSNDETIKTKLVVGSNWDLPGQERPACDKVARSITVVSSPLESLFPVTAEGGPIPAGAVVVFPGSSFDQSDDLPPVYLLVHSSETGECPSGQCVVYGSVNIAGAQGQSLIEDAVHRLLQSNAEPDAKVLWSLRYTQLGLTSNGASGRSFKLEDPSPNILCFPPPSLDLAFDDALIDRVKDAWKLVMGDEANEQEFMNFEDREHADDED</sequence>
<dbReference type="SUPFAM" id="SSF51905">
    <property type="entry name" value="FAD/NAD(P)-binding domain"/>
    <property type="match status" value="1"/>
</dbReference>
<comment type="similarity">
    <text evidence="1">Belongs to the Rab GDI family.</text>
</comment>
<dbReference type="PANTHER" id="PTHR11787:SF4">
    <property type="entry name" value="CHM, RAB ESCORT PROTEIN 1"/>
    <property type="match status" value="1"/>
</dbReference>
<dbReference type="GO" id="GO:0016740">
    <property type="term" value="F:transferase activity"/>
    <property type="evidence" value="ECO:0007669"/>
    <property type="project" value="UniProtKB-KW"/>
</dbReference>
<feature type="non-terminal residue" evidence="3">
    <location>
        <position position="1"/>
    </location>
</feature>
<evidence type="ECO:0000313" key="4">
    <source>
        <dbReference type="Proteomes" id="UP000037505"/>
    </source>
</evidence>
<keyword evidence="3" id="KW-0808">Transferase</keyword>
<accession>A0A0L1IR65</accession>
<comment type="caution">
    <text evidence="3">The sequence shown here is derived from an EMBL/GenBank/DDBJ whole genome shotgun (WGS) entry which is preliminary data.</text>
</comment>